<name>A0A0S4QRE5_9ACTN</name>
<dbReference type="InterPro" id="IPR000836">
    <property type="entry name" value="PRTase_dom"/>
</dbReference>
<sequence length="453" mass="48040">MLFQNREHAGQELGRRLAYLGGQQVVVVGLPRGGVVVAYEVARALGAPLDVIVVRKLGVPVQPELAMGAIAEGGVLVVNDETRLLASITPGDLHAVEARERVELDRRIRRFRGSQPRVPLAGRTVVVVDDGIATGATAAAACQAVRAAGAARVVLAAPVGPPERIAWLHQFAEEVVCLATPDEFFAIGAFYVDFTQTADEEVTDLLHRAALIAAPAAGHTVHANGTAGTARTGGASPAHAVEVRIPTDTTKLSGDLTVPDHPHGLVVFAHGSGSSRQSPRNRYVSDVLVDAGLATLLFDLLTPEEELDRENVFDIDTLARRLIRVTRWLREEPDIAYLPVGYFGASTGAAAALWAAAEFGPPVTAVVSRGGRPDLAASRLARVSAPTLLIVGERDELVLDLNREAQNQLRCESRLAVVPAATHLFTQPGALEAVAVLARDWFVHHLALVGHSS</sequence>
<dbReference type="SUPFAM" id="SSF53474">
    <property type="entry name" value="alpha/beta-Hydrolases"/>
    <property type="match status" value="1"/>
</dbReference>
<keyword evidence="5" id="KW-1185">Reference proteome</keyword>
<protein>
    <submittedName>
        <fullName evidence="4">Putative phosphoribosyl transferase</fullName>
    </submittedName>
</protein>
<accession>A0A0S4QRE5</accession>
<dbReference type="InterPro" id="IPR029058">
    <property type="entry name" value="AB_hydrolase_fold"/>
</dbReference>
<dbReference type="CDD" id="cd06223">
    <property type="entry name" value="PRTases_typeI"/>
    <property type="match status" value="1"/>
</dbReference>
<dbReference type="PANTHER" id="PTHR22946:SF9">
    <property type="entry name" value="POLYKETIDE TRANSFERASE AF380"/>
    <property type="match status" value="1"/>
</dbReference>
<dbReference type="InterPro" id="IPR050261">
    <property type="entry name" value="FrsA_esterase"/>
</dbReference>
<dbReference type="PANTHER" id="PTHR22946">
    <property type="entry name" value="DIENELACTONE HYDROLASE DOMAIN-CONTAINING PROTEIN-RELATED"/>
    <property type="match status" value="1"/>
</dbReference>
<dbReference type="RefSeq" id="WP_091279310.1">
    <property type="nucleotide sequence ID" value="NZ_FAOZ01000013.1"/>
</dbReference>
<reference evidence="5" key="1">
    <citation type="submission" date="2015-11" db="EMBL/GenBank/DDBJ databases">
        <authorList>
            <person name="Varghese N."/>
        </authorList>
    </citation>
    <scope>NUCLEOTIDE SEQUENCE [LARGE SCALE GENOMIC DNA]</scope>
    <source>
        <strain evidence="5">DSM 45899</strain>
    </source>
</reference>
<evidence type="ECO:0000259" key="3">
    <source>
        <dbReference type="Pfam" id="PF00156"/>
    </source>
</evidence>
<dbReference type="Gene3D" id="3.30.1310.20">
    <property type="entry name" value="PRTase-like"/>
    <property type="match status" value="1"/>
</dbReference>
<dbReference type="EMBL" id="FAOZ01000013">
    <property type="protein sequence ID" value="CUU57602.1"/>
    <property type="molecule type" value="Genomic_DNA"/>
</dbReference>
<feature type="domain" description="Phosphoribosyltransferase" evidence="3">
    <location>
        <begin position="19"/>
        <end position="164"/>
    </location>
</feature>
<organism evidence="4 5">
    <name type="scientific">Parafrankia irregularis</name>
    <dbReference type="NCBI Taxonomy" id="795642"/>
    <lineage>
        <taxon>Bacteria</taxon>
        <taxon>Bacillati</taxon>
        <taxon>Actinomycetota</taxon>
        <taxon>Actinomycetes</taxon>
        <taxon>Frankiales</taxon>
        <taxon>Frankiaceae</taxon>
        <taxon>Parafrankia</taxon>
    </lineage>
</organism>
<proteinExistence type="inferred from homology"/>
<gene>
    <name evidence="4" type="ORF">Ga0074812_113100</name>
</gene>
<evidence type="ECO:0000256" key="2">
    <source>
        <dbReference type="ARBA" id="ARBA00022801"/>
    </source>
</evidence>
<dbReference type="AlphaFoldDB" id="A0A0S4QRE5"/>
<keyword evidence="4" id="KW-0808">Transferase</keyword>
<keyword evidence="2" id="KW-0378">Hydrolase</keyword>
<dbReference type="Proteomes" id="UP000198802">
    <property type="component" value="Unassembled WGS sequence"/>
</dbReference>
<dbReference type="GO" id="GO:0052689">
    <property type="term" value="F:carboxylic ester hydrolase activity"/>
    <property type="evidence" value="ECO:0007669"/>
    <property type="project" value="UniProtKB-ARBA"/>
</dbReference>
<dbReference type="Pfam" id="PF00156">
    <property type="entry name" value="Pribosyltran"/>
    <property type="match status" value="1"/>
</dbReference>
<evidence type="ECO:0000256" key="1">
    <source>
        <dbReference type="ARBA" id="ARBA00008645"/>
    </source>
</evidence>
<evidence type="ECO:0000313" key="5">
    <source>
        <dbReference type="Proteomes" id="UP000198802"/>
    </source>
</evidence>
<comment type="similarity">
    <text evidence="1">Belongs to the AB hydrolase superfamily.</text>
</comment>
<dbReference type="SUPFAM" id="SSF53271">
    <property type="entry name" value="PRTase-like"/>
    <property type="match status" value="1"/>
</dbReference>
<dbReference type="GO" id="GO:0016740">
    <property type="term" value="F:transferase activity"/>
    <property type="evidence" value="ECO:0007669"/>
    <property type="project" value="UniProtKB-KW"/>
</dbReference>
<dbReference type="Gene3D" id="3.40.50.2020">
    <property type="match status" value="1"/>
</dbReference>
<dbReference type="Gene3D" id="3.40.50.1820">
    <property type="entry name" value="alpha/beta hydrolase"/>
    <property type="match status" value="1"/>
</dbReference>
<evidence type="ECO:0000313" key="4">
    <source>
        <dbReference type="EMBL" id="CUU57602.1"/>
    </source>
</evidence>
<dbReference type="InterPro" id="IPR029057">
    <property type="entry name" value="PRTase-like"/>
</dbReference>